<dbReference type="GO" id="GO:0032454">
    <property type="term" value="F:histone H3K9 demethylase activity"/>
    <property type="evidence" value="ECO:0007669"/>
    <property type="project" value="TreeGrafter"/>
</dbReference>
<keyword evidence="4" id="KW-1185">Reference proteome</keyword>
<feature type="compositionally biased region" description="Basic and acidic residues" evidence="1">
    <location>
        <begin position="544"/>
        <end position="555"/>
    </location>
</feature>
<comment type="caution">
    <text evidence="3">The sequence shown here is derived from an EMBL/GenBank/DDBJ whole genome shotgun (WGS) entry which is preliminary data.</text>
</comment>
<dbReference type="SMART" id="SM00558">
    <property type="entry name" value="JmjC"/>
    <property type="match status" value="1"/>
</dbReference>
<dbReference type="InterPro" id="IPR003347">
    <property type="entry name" value="JmjC_dom"/>
</dbReference>
<dbReference type="PANTHER" id="PTHR10694:SF7">
    <property type="entry name" value="[HISTONE H3]-TRIMETHYL-L-LYSINE(9) DEMETHYLASE"/>
    <property type="match status" value="1"/>
</dbReference>
<evidence type="ECO:0000256" key="1">
    <source>
        <dbReference type="SAM" id="MobiDB-lite"/>
    </source>
</evidence>
<evidence type="ECO:0000259" key="2">
    <source>
        <dbReference type="PROSITE" id="PS51184"/>
    </source>
</evidence>
<dbReference type="AlphaFoldDB" id="A0A8K0SV67"/>
<feature type="compositionally biased region" description="Basic and acidic residues" evidence="1">
    <location>
        <begin position="47"/>
        <end position="60"/>
    </location>
</feature>
<dbReference type="GO" id="GO:0051864">
    <property type="term" value="F:histone H3K36 demethylase activity"/>
    <property type="evidence" value="ECO:0007669"/>
    <property type="project" value="TreeGrafter"/>
</dbReference>
<reference evidence="3" key="1">
    <citation type="journal article" date="2021" name="Nat. Commun.">
        <title>Genetic determinants of endophytism in the Arabidopsis root mycobiome.</title>
        <authorList>
            <person name="Mesny F."/>
            <person name="Miyauchi S."/>
            <person name="Thiergart T."/>
            <person name="Pickel B."/>
            <person name="Atanasova L."/>
            <person name="Karlsson M."/>
            <person name="Huettel B."/>
            <person name="Barry K.W."/>
            <person name="Haridas S."/>
            <person name="Chen C."/>
            <person name="Bauer D."/>
            <person name="Andreopoulos W."/>
            <person name="Pangilinan J."/>
            <person name="LaButti K."/>
            <person name="Riley R."/>
            <person name="Lipzen A."/>
            <person name="Clum A."/>
            <person name="Drula E."/>
            <person name="Henrissat B."/>
            <person name="Kohler A."/>
            <person name="Grigoriev I.V."/>
            <person name="Martin F.M."/>
            <person name="Hacquard S."/>
        </authorList>
    </citation>
    <scope>NUCLEOTIDE SEQUENCE</scope>
    <source>
        <strain evidence="3">MPI-CAGE-CH-0235</strain>
    </source>
</reference>
<dbReference type="OrthoDB" id="1678912at2759"/>
<gene>
    <name evidence="3" type="ORF">B0I35DRAFT_211629</name>
</gene>
<dbReference type="Pfam" id="PF02373">
    <property type="entry name" value="JmjC"/>
    <property type="match status" value="1"/>
</dbReference>
<proteinExistence type="predicted"/>
<evidence type="ECO:0000313" key="3">
    <source>
        <dbReference type="EMBL" id="KAH7321303.1"/>
    </source>
</evidence>
<dbReference type="Proteomes" id="UP000813444">
    <property type="component" value="Unassembled WGS sequence"/>
</dbReference>
<protein>
    <submittedName>
        <fullName evidence="3">JmjC domain, hydroxylase-domain-containing protein</fullName>
    </submittedName>
</protein>
<dbReference type="PANTHER" id="PTHR10694">
    <property type="entry name" value="LYSINE-SPECIFIC DEMETHYLASE"/>
    <property type="match status" value="1"/>
</dbReference>
<dbReference type="Gene3D" id="2.60.120.650">
    <property type="entry name" value="Cupin"/>
    <property type="match status" value="1"/>
</dbReference>
<dbReference type="GO" id="GO:0000785">
    <property type="term" value="C:chromatin"/>
    <property type="evidence" value="ECO:0007669"/>
    <property type="project" value="TreeGrafter"/>
</dbReference>
<accession>A0A8K0SV67</accession>
<evidence type="ECO:0000313" key="4">
    <source>
        <dbReference type="Proteomes" id="UP000813444"/>
    </source>
</evidence>
<feature type="compositionally biased region" description="Low complexity" evidence="1">
    <location>
        <begin position="163"/>
        <end position="172"/>
    </location>
</feature>
<dbReference type="PROSITE" id="PS51184">
    <property type="entry name" value="JMJC"/>
    <property type="match status" value="1"/>
</dbReference>
<organism evidence="3 4">
    <name type="scientific">Stachybotrys elegans</name>
    <dbReference type="NCBI Taxonomy" id="80388"/>
    <lineage>
        <taxon>Eukaryota</taxon>
        <taxon>Fungi</taxon>
        <taxon>Dikarya</taxon>
        <taxon>Ascomycota</taxon>
        <taxon>Pezizomycotina</taxon>
        <taxon>Sordariomycetes</taxon>
        <taxon>Hypocreomycetidae</taxon>
        <taxon>Hypocreales</taxon>
        <taxon>Stachybotryaceae</taxon>
        <taxon>Stachybotrys</taxon>
    </lineage>
</organism>
<feature type="region of interest" description="Disordered" evidence="1">
    <location>
        <begin position="25"/>
        <end position="102"/>
    </location>
</feature>
<dbReference type="SUPFAM" id="SSF51197">
    <property type="entry name" value="Clavaminate synthase-like"/>
    <property type="match status" value="1"/>
</dbReference>
<sequence length="568" mass="62559">MTTAAVWDGEHMPIPTLHMSAQHPRDHIATNTDPPGCPALAAAAQPDEDRRQQAHTDDATPRAIPVSSLLDGTSPPIDDTKHRHPPEPQSANPGLPASNVQQITCPAAPSPEITRDIAAPLPANGVDLPPAPSEPPTLVYPVFPPSDAPVPAATANRPPTPSSPLTSVSSVSEQDEAVTPTAAGSDDTSHTSSSSANHFNLNVLQDADIAYDFDGPEGHQLLRLRPTAEQWGDFASILALARRAGTEQDGCFKVVLPGELLDELPERSSQKAPANAYRIHQIKRNGYWRVDTIPSVGTFIASEPTSEPLEDVDSAIKKLKKLFNKNKEKQLRNVRYRVDIPAWTQKQRELAGVPKNSPIHPLKGDKLDKTRAIIPGIHTPYVYESASHFGATFQIHAEDFRLASLNHLYKGRKIWIVVPCTDVKRAEEALGRKNKCSQFMRHRAEFFFPDKLDKLKVPYRIVDQRPGETIVVLPDAYHEGFSTGYTIAEAKNYAESDWDIEKYQACDSACQLMTAIPAEYMRLLREGETQLDLCARYGEDETEHETTHTLKRGPDEAGLGDNTKRIKV</sequence>
<dbReference type="GO" id="GO:0010468">
    <property type="term" value="P:regulation of gene expression"/>
    <property type="evidence" value="ECO:0007669"/>
    <property type="project" value="TreeGrafter"/>
</dbReference>
<feature type="domain" description="JmjC" evidence="2">
    <location>
        <begin position="342"/>
        <end position="510"/>
    </location>
</feature>
<dbReference type="GO" id="GO:0005634">
    <property type="term" value="C:nucleus"/>
    <property type="evidence" value="ECO:0007669"/>
    <property type="project" value="TreeGrafter"/>
</dbReference>
<feature type="region of interest" description="Disordered" evidence="1">
    <location>
        <begin position="120"/>
        <end position="195"/>
    </location>
</feature>
<name>A0A8K0SV67_9HYPO</name>
<dbReference type="EMBL" id="JAGPNK010000005">
    <property type="protein sequence ID" value="KAH7321303.1"/>
    <property type="molecule type" value="Genomic_DNA"/>
</dbReference>
<feature type="region of interest" description="Disordered" evidence="1">
    <location>
        <begin position="542"/>
        <end position="568"/>
    </location>
</feature>